<dbReference type="InterPro" id="IPR036590">
    <property type="entry name" value="SRAP-like"/>
</dbReference>
<evidence type="ECO:0000256" key="5">
    <source>
        <dbReference type="ARBA" id="ARBA00022801"/>
    </source>
</evidence>
<keyword evidence="6" id="KW-0190">Covalent protein-DNA linkage</keyword>
<evidence type="ECO:0000256" key="9">
    <source>
        <dbReference type="ARBA" id="ARBA00030390"/>
    </source>
</evidence>
<dbReference type="SUPFAM" id="SSF143081">
    <property type="entry name" value="BB1717-like"/>
    <property type="match status" value="1"/>
</dbReference>
<keyword evidence="14" id="KW-1185">Reference proteome</keyword>
<evidence type="ECO:0000313" key="14">
    <source>
        <dbReference type="Proteomes" id="UP000791440"/>
    </source>
</evidence>
<dbReference type="AlphaFoldDB" id="A0A922CRY9"/>
<dbReference type="EMBL" id="JH668505">
    <property type="protein sequence ID" value="KAG6456065.1"/>
    <property type="molecule type" value="Genomic_DNA"/>
</dbReference>
<dbReference type="GO" id="GO:0003697">
    <property type="term" value="F:single-stranded DNA binding"/>
    <property type="evidence" value="ECO:0007669"/>
    <property type="project" value="InterPro"/>
</dbReference>
<dbReference type="GO" id="GO:0106300">
    <property type="term" value="P:protein-DNA covalent cross-linking repair"/>
    <property type="evidence" value="ECO:0007669"/>
    <property type="project" value="InterPro"/>
</dbReference>
<accession>A0A922CRY9</accession>
<evidence type="ECO:0000256" key="2">
    <source>
        <dbReference type="ARBA" id="ARBA00015888"/>
    </source>
</evidence>
<dbReference type="Gene3D" id="3.90.1680.10">
    <property type="entry name" value="SOS response associated peptidase-like"/>
    <property type="match status" value="1"/>
</dbReference>
<keyword evidence="7" id="KW-0238">DNA-binding</keyword>
<evidence type="ECO:0000256" key="7">
    <source>
        <dbReference type="ARBA" id="ARBA00023125"/>
    </source>
</evidence>
<organism evidence="13 14">
    <name type="scientific">Manduca sexta</name>
    <name type="common">Tobacco hawkmoth</name>
    <name type="synonym">Tobacco hornworm</name>
    <dbReference type="NCBI Taxonomy" id="7130"/>
    <lineage>
        <taxon>Eukaryota</taxon>
        <taxon>Metazoa</taxon>
        <taxon>Ecdysozoa</taxon>
        <taxon>Arthropoda</taxon>
        <taxon>Hexapoda</taxon>
        <taxon>Insecta</taxon>
        <taxon>Pterygota</taxon>
        <taxon>Neoptera</taxon>
        <taxon>Endopterygota</taxon>
        <taxon>Lepidoptera</taxon>
        <taxon>Glossata</taxon>
        <taxon>Ditrysia</taxon>
        <taxon>Bombycoidea</taxon>
        <taxon>Sphingidae</taxon>
        <taxon>Sphinginae</taxon>
        <taxon>Sphingini</taxon>
        <taxon>Manduca</taxon>
    </lineage>
</organism>
<dbReference type="InterPro" id="IPR003738">
    <property type="entry name" value="SRAP"/>
</dbReference>
<evidence type="ECO:0000256" key="3">
    <source>
        <dbReference type="ARBA" id="ARBA00022670"/>
    </source>
</evidence>
<dbReference type="GO" id="GO:0006508">
    <property type="term" value="P:proteolysis"/>
    <property type="evidence" value="ECO:0007669"/>
    <property type="project" value="UniProtKB-KW"/>
</dbReference>
<evidence type="ECO:0000256" key="8">
    <source>
        <dbReference type="ARBA" id="ARBA00023239"/>
    </source>
</evidence>
<dbReference type="Pfam" id="PF02586">
    <property type="entry name" value="SRAP"/>
    <property type="match status" value="1"/>
</dbReference>
<keyword evidence="5" id="KW-0378">Hydrolase</keyword>
<evidence type="ECO:0000256" key="10">
    <source>
        <dbReference type="ARBA" id="ARBA00030898"/>
    </source>
</evidence>
<protein>
    <recommendedName>
        <fullName evidence="2">Abasic site processing protein HMCES</fullName>
    </recommendedName>
    <alternativeName>
        <fullName evidence="9">Embryonic stem cell-specific 5-hydroxymethylcytosine-binding protein</fullName>
    </alternativeName>
    <alternativeName>
        <fullName evidence="10">Peptidase HMCES</fullName>
    </alternativeName>
    <alternativeName>
        <fullName evidence="11">SRAP domain-containing protein 1</fullName>
    </alternativeName>
</protein>
<evidence type="ECO:0000256" key="1">
    <source>
        <dbReference type="ARBA" id="ARBA00008136"/>
    </source>
</evidence>
<keyword evidence="4" id="KW-0227">DNA damage</keyword>
<sequence length="318" mass="36228">MCGRTGLSLNKDQVQCACSYKPKGASVYKKPDWLPEHNAGKEYKPSYNIAPTDVTPILISSSKFKNATSGSRLLKPMMWGIIPPWHKGEYNTHKLTTNNCRLESIKSSKLYGPILKNGGRCIIVAEGFYEWQTTNKSAKVKQPYYIYAPQNDNTVIDDASTWRNNYNEETGWDGINLLHIAGLYDIWQNGDKIIYAYSVITMDSNETLSWLHSRMPAILDTQDQIDAWLDTENVNPDLALEHLKPVKLLSWHKVSTTVNNSRNKSDDCNKRMKVEESKKSQKSLTAWLTKPEKRKVSDECNRQVKKIKIESCTKSNSS</sequence>
<evidence type="ECO:0000256" key="11">
    <source>
        <dbReference type="ARBA" id="ARBA00031130"/>
    </source>
</evidence>
<evidence type="ECO:0000313" key="13">
    <source>
        <dbReference type="EMBL" id="KAG6456064.1"/>
    </source>
</evidence>
<feature type="compositionally biased region" description="Basic and acidic residues" evidence="12">
    <location>
        <begin position="263"/>
        <end position="279"/>
    </location>
</feature>
<name>A0A922CRY9_MANSE</name>
<evidence type="ECO:0000256" key="12">
    <source>
        <dbReference type="SAM" id="MobiDB-lite"/>
    </source>
</evidence>
<evidence type="ECO:0000256" key="4">
    <source>
        <dbReference type="ARBA" id="ARBA00022763"/>
    </source>
</evidence>
<keyword evidence="3" id="KW-0645">Protease</keyword>
<reference evidence="13" key="2">
    <citation type="submission" date="2020-12" db="EMBL/GenBank/DDBJ databases">
        <authorList>
            <person name="Kanost M."/>
        </authorList>
    </citation>
    <scope>NUCLEOTIDE SEQUENCE</scope>
</reference>
<comment type="similarity">
    <text evidence="1">Belongs to the SOS response-associated peptidase family.</text>
</comment>
<dbReference type="GO" id="GO:0016829">
    <property type="term" value="F:lyase activity"/>
    <property type="evidence" value="ECO:0007669"/>
    <property type="project" value="UniProtKB-KW"/>
</dbReference>
<dbReference type="PANTHER" id="PTHR13604">
    <property type="entry name" value="DC12-RELATED"/>
    <property type="match status" value="1"/>
</dbReference>
<dbReference type="EMBL" id="JH668505">
    <property type="protein sequence ID" value="KAG6456064.1"/>
    <property type="molecule type" value="Genomic_DNA"/>
</dbReference>
<evidence type="ECO:0000256" key="6">
    <source>
        <dbReference type="ARBA" id="ARBA00023124"/>
    </source>
</evidence>
<dbReference type="OrthoDB" id="2111841at2759"/>
<keyword evidence="8" id="KW-0456">Lyase</keyword>
<reference evidence="13" key="1">
    <citation type="journal article" date="2016" name="Insect Biochem. Mol. Biol.">
        <title>Multifaceted biological insights from a draft genome sequence of the tobacco hornworm moth, Manduca sexta.</title>
        <authorList>
            <person name="Kanost M.R."/>
            <person name="Arrese E.L."/>
            <person name="Cao X."/>
            <person name="Chen Y.R."/>
            <person name="Chellapilla S."/>
            <person name="Goldsmith M.R."/>
            <person name="Grosse-Wilde E."/>
            <person name="Heckel D.G."/>
            <person name="Herndon N."/>
            <person name="Jiang H."/>
            <person name="Papanicolaou A."/>
            <person name="Qu J."/>
            <person name="Soulages J.L."/>
            <person name="Vogel H."/>
            <person name="Walters J."/>
            <person name="Waterhouse R.M."/>
            <person name="Ahn S.J."/>
            <person name="Almeida F.C."/>
            <person name="An C."/>
            <person name="Aqrawi P."/>
            <person name="Bretschneider A."/>
            <person name="Bryant W.B."/>
            <person name="Bucks S."/>
            <person name="Chao H."/>
            <person name="Chevignon G."/>
            <person name="Christen J.M."/>
            <person name="Clarke D.F."/>
            <person name="Dittmer N.T."/>
            <person name="Ferguson L.C.F."/>
            <person name="Garavelou S."/>
            <person name="Gordon K.H.J."/>
            <person name="Gunaratna R.T."/>
            <person name="Han Y."/>
            <person name="Hauser F."/>
            <person name="He Y."/>
            <person name="Heidel-Fischer H."/>
            <person name="Hirsh A."/>
            <person name="Hu Y."/>
            <person name="Jiang H."/>
            <person name="Kalra D."/>
            <person name="Klinner C."/>
            <person name="Konig C."/>
            <person name="Kovar C."/>
            <person name="Kroll A.R."/>
            <person name="Kuwar S.S."/>
            <person name="Lee S.L."/>
            <person name="Lehman R."/>
            <person name="Li K."/>
            <person name="Li Z."/>
            <person name="Liang H."/>
            <person name="Lovelace S."/>
            <person name="Lu Z."/>
            <person name="Mansfield J.H."/>
            <person name="McCulloch K.J."/>
            <person name="Mathew T."/>
            <person name="Morton B."/>
            <person name="Muzny D.M."/>
            <person name="Neunemann D."/>
            <person name="Ongeri F."/>
            <person name="Pauchet Y."/>
            <person name="Pu L.L."/>
            <person name="Pyrousis I."/>
            <person name="Rao X.J."/>
            <person name="Redding A."/>
            <person name="Roesel C."/>
            <person name="Sanchez-Gracia A."/>
            <person name="Schaack S."/>
            <person name="Shukla A."/>
            <person name="Tetreau G."/>
            <person name="Wang Y."/>
            <person name="Xiong G.H."/>
            <person name="Traut W."/>
            <person name="Walsh T.K."/>
            <person name="Worley K.C."/>
            <person name="Wu D."/>
            <person name="Wu W."/>
            <person name="Wu Y.Q."/>
            <person name="Zhang X."/>
            <person name="Zou Z."/>
            <person name="Zucker H."/>
            <person name="Briscoe A.D."/>
            <person name="Burmester T."/>
            <person name="Clem R.J."/>
            <person name="Feyereisen R."/>
            <person name="Grimmelikhuijzen C.J.P."/>
            <person name="Hamodrakas S.J."/>
            <person name="Hansson B.S."/>
            <person name="Huguet E."/>
            <person name="Jermiin L.S."/>
            <person name="Lan Q."/>
            <person name="Lehman H.K."/>
            <person name="Lorenzen M."/>
            <person name="Merzendorfer H."/>
            <person name="Michalopoulos I."/>
            <person name="Morton D.B."/>
            <person name="Muthukrishnan S."/>
            <person name="Oakeshott J.G."/>
            <person name="Palmer W."/>
            <person name="Park Y."/>
            <person name="Passarelli A.L."/>
            <person name="Rozas J."/>
            <person name="Schwartz L.M."/>
            <person name="Smith W."/>
            <person name="Southgate A."/>
            <person name="Vilcinskas A."/>
            <person name="Vogt R."/>
            <person name="Wang P."/>
            <person name="Werren J."/>
            <person name="Yu X.Q."/>
            <person name="Zhou J.J."/>
            <person name="Brown S.J."/>
            <person name="Scherer S.E."/>
            <person name="Richards S."/>
            <person name="Blissard G.W."/>
        </authorList>
    </citation>
    <scope>NUCLEOTIDE SEQUENCE</scope>
</reference>
<gene>
    <name evidence="13" type="ORF">O3G_MSEX009545</name>
</gene>
<dbReference type="GO" id="GO:0008233">
    <property type="term" value="F:peptidase activity"/>
    <property type="evidence" value="ECO:0007669"/>
    <property type="project" value="UniProtKB-KW"/>
</dbReference>
<dbReference type="Proteomes" id="UP000791440">
    <property type="component" value="Unassembled WGS sequence"/>
</dbReference>
<comment type="caution">
    <text evidence="13">The sequence shown here is derived from an EMBL/GenBank/DDBJ whole genome shotgun (WGS) entry which is preliminary data.</text>
</comment>
<feature type="region of interest" description="Disordered" evidence="12">
    <location>
        <begin position="260"/>
        <end position="288"/>
    </location>
</feature>
<dbReference type="PANTHER" id="PTHR13604:SF0">
    <property type="entry name" value="ABASIC SITE PROCESSING PROTEIN HMCES"/>
    <property type="match status" value="1"/>
</dbReference>
<proteinExistence type="inferred from homology"/>